<dbReference type="AlphaFoldDB" id="A0A316UD91"/>
<keyword evidence="4 8" id="KW-0653">Protein transport</keyword>
<dbReference type="Proteomes" id="UP000245942">
    <property type="component" value="Unassembled WGS sequence"/>
</dbReference>
<evidence type="ECO:0000313" key="10">
    <source>
        <dbReference type="Proteomes" id="UP000245942"/>
    </source>
</evidence>
<accession>A0A316UD91</accession>
<evidence type="ECO:0000256" key="8">
    <source>
        <dbReference type="RuleBase" id="RU363111"/>
    </source>
</evidence>
<name>A0A316UD91_9BASI</name>
<keyword evidence="8" id="KW-0333">Golgi apparatus</keyword>
<evidence type="ECO:0000256" key="6">
    <source>
        <dbReference type="ARBA" id="ARBA00023136"/>
    </source>
</evidence>
<comment type="function">
    <text evidence="8">Nonessential protein required for the fusion of transport vesicles derived from the endocytic pathway with the Golgi complex.</text>
</comment>
<evidence type="ECO:0000256" key="2">
    <source>
        <dbReference type="ARBA" id="ARBA00022448"/>
    </source>
</evidence>
<dbReference type="PANTHER" id="PTHR23137:SF36">
    <property type="entry name" value="VESICLE TRANSPORT PROTEIN SFT2C"/>
    <property type="match status" value="1"/>
</dbReference>
<dbReference type="RefSeq" id="XP_025348185.1">
    <property type="nucleotide sequence ID" value="XM_025492393.1"/>
</dbReference>
<sequence length="206" mass="22009">MAANAESSFRSQLAGFRWAQGVTDDSLPAASAAPAAGTSSYFSSLSSYVPLRSNNRSNEEEAYLSLSRWERFLGFLACLAGSGVCFLFSFLFLLSPIPRLRKFALAFSMGSMLFMVGFSILSGPIAHLKHMFSAPRLPFTIAYLSSLALTLYFALGPRTTLPTLISGAVQVVALVTYLAAYFPGGVTTLRYGGSMAARGLGSLLPI</sequence>
<proteinExistence type="inferred from homology"/>
<dbReference type="GeneID" id="37014127"/>
<dbReference type="PANTHER" id="PTHR23137">
    <property type="entry name" value="VESICLE TRANSPORT PROTEIN-RELATED"/>
    <property type="match status" value="1"/>
</dbReference>
<evidence type="ECO:0000256" key="5">
    <source>
        <dbReference type="ARBA" id="ARBA00022989"/>
    </source>
</evidence>
<protein>
    <recommendedName>
        <fullName evidence="8">Protein transport protein SFT2</fullName>
    </recommendedName>
</protein>
<keyword evidence="6 8" id="KW-0472">Membrane</keyword>
<feature type="transmembrane region" description="Helical" evidence="8">
    <location>
        <begin position="137"/>
        <end position="155"/>
    </location>
</feature>
<evidence type="ECO:0000256" key="3">
    <source>
        <dbReference type="ARBA" id="ARBA00022692"/>
    </source>
</evidence>
<keyword evidence="2 8" id="KW-0813">Transport</keyword>
<keyword evidence="3 8" id="KW-0812">Transmembrane</keyword>
<feature type="transmembrane region" description="Helical" evidence="8">
    <location>
        <begin position="72"/>
        <end position="97"/>
    </location>
</feature>
<reference evidence="9 10" key="1">
    <citation type="journal article" date="2018" name="Mol. Biol. Evol.">
        <title>Broad Genomic Sampling Reveals a Smut Pathogenic Ancestry of the Fungal Clade Ustilaginomycotina.</title>
        <authorList>
            <person name="Kijpornyongpan T."/>
            <person name="Mondo S.J."/>
            <person name="Barry K."/>
            <person name="Sandor L."/>
            <person name="Lee J."/>
            <person name="Lipzen A."/>
            <person name="Pangilinan J."/>
            <person name="LaButti K."/>
            <person name="Hainaut M."/>
            <person name="Henrissat B."/>
            <person name="Grigoriev I.V."/>
            <person name="Spatafora J.W."/>
            <person name="Aime M.C."/>
        </authorList>
    </citation>
    <scope>NUCLEOTIDE SEQUENCE [LARGE SCALE GENOMIC DNA]</scope>
    <source>
        <strain evidence="9 10">MCA 4718</strain>
    </source>
</reference>
<dbReference type="InterPro" id="IPR011691">
    <property type="entry name" value="Vesicle_transpt_SFT2"/>
</dbReference>
<evidence type="ECO:0000313" key="9">
    <source>
        <dbReference type="EMBL" id="PWN21025.1"/>
    </source>
</evidence>
<feature type="transmembrane region" description="Helical" evidence="8">
    <location>
        <begin position="161"/>
        <end position="182"/>
    </location>
</feature>
<comment type="subcellular location">
    <subcellularLocation>
        <location evidence="8">Golgi apparatus membrane</location>
        <topology evidence="8">Multi-pass membrane protein</topology>
    </subcellularLocation>
    <subcellularLocation>
        <location evidence="1">Membrane</location>
        <topology evidence="1">Multi-pass membrane protein</topology>
    </subcellularLocation>
</comment>
<dbReference type="EMBL" id="KZ819326">
    <property type="protein sequence ID" value="PWN21025.1"/>
    <property type="molecule type" value="Genomic_DNA"/>
</dbReference>
<keyword evidence="10" id="KW-1185">Reference proteome</keyword>
<evidence type="ECO:0000256" key="4">
    <source>
        <dbReference type="ARBA" id="ARBA00022927"/>
    </source>
</evidence>
<dbReference type="GO" id="GO:0016192">
    <property type="term" value="P:vesicle-mediated transport"/>
    <property type="evidence" value="ECO:0007669"/>
    <property type="project" value="InterPro"/>
</dbReference>
<dbReference type="Pfam" id="PF04178">
    <property type="entry name" value="Got1"/>
    <property type="match status" value="1"/>
</dbReference>
<keyword evidence="5 8" id="KW-1133">Transmembrane helix</keyword>
<gene>
    <name evidence="9" type="ORF">BCV69DRAFT_282528</name>
</gene>
<dbReference type="GO" id="GO:0000139">
    <property type="term" value="C:Golgi membrane"/>
    <property type="evidence" value="ECO:0007669"/>
    <property type="project" value="UniProtKB-SubCell"/>
</dbReference>
<dbReference type="GO" id="GO:0015031">
    <property type="term" value="P:protein transport"/>
    <property type="evidence" value="ECO:0007669"/>
    <property type="project" value="UniProtKB-KW"/>
</dbReference>
<organism evidence="9 10">
    <name type="scientific">Pseudomicrostroma glucosiphilum</name>
    <dbReference type="NCBI Taxonomy" id="1684307"/>
    <lineage>
        <taxon>Eukaryota</taxon>
        <taxon>Fungi</taxon>
        <taxon>Dikarya</taxon>
        <taxon>Basidiomycota</taxon>
        <taxon>Ustilaginomycotina</taxon>
        <taxon>Exobasidiomycetes</taxon>
        <taxon>Microstromatales</taxon>
        <taxon>Microstromatales incertae sedis</taxon>
        <taxon>Pseudomicrostroma</taxon>
    </lineage>
</organism>
<evidence type="ECO:0000256" key="1">
    <source>
        <dbReference type="ARBA" id="ARBA00004141"/>
    </source>
</evidence>
<comment type="similarity">
    <text evidence="7 8">Belongs to the SFT2 family.</text>
</comment>
<dbReference type="InterPro" id="IPR007305">
    <property type="entry name" value="Vesicle_transpt_Got1/SFT2"/>
</dbReference>
<dbReference type="OrthoDB" id="660759at2759"/>
<evidence type="ECO:0000256" key="7">
    <source>
        <dbReference type="ARBA" id="ARBA00025800"/>
    </source>
</evidence>
<dbReference type="STRING" id="1684307.A0A316UD91"/>
<feature type="transmembrane region" description="Helical" evidence="8">
    <location>
        <begin position="103"/>
        <end position="125"/>
    </location>
</feature>